<keyword evidence="7" id="KW-0119">Carbohydrate metabolism</keyword>
<feature type="domain" description="GH18" evidence="13">
    <location>
        <begin position="44"/>
        <end position="459"/>
    </location>
</feature>
<dbReference type="PANTHER" id="PTHR11177">
    <property type="entry name" value="CHITINASE"/>
    <property type="match status" value="1"/>
</dbReference>
<dbReference type="Proteomes" id="UP000564536">
    <property type="component" value="Unassembled WGS sequence"/>
</dbReference>
<keyword evidence="4" id="KW-0134">Cell wall</keyword>
<dbReference type="InterPro" id="IPR003961">
    <property type="entry name" value="FN3_dom"/>
</dbReference>
<dbReference type="SUPFAM" id="SSF49265">
    <property type="entry name" value="Fibronectin type III"/>
    <property type="match status" value="1"/>
</dbReference>
<dbReference type="InterPro" id="IPR017853">
    <property type="entry name" value="GH"/>
</dbReference>
<dbReference type="RefSeq" id="WP_185426865.1">
    <property type="nucleotide sequence ID" value="NZ_JAARRL010000023.1"/>
</dbReference>
<comment type="catalytic activity">
    <reaction evidence="1">
        <text>Random endo-hydrolysis of N-acetyl-beta-D-glucosaminide (1-&gt;4)-beta-linkages in chitin and chitodextrins.</text>
        <dbReference type="EC" id="3.2.1.14"/>
    </reaction>
</comment>
<keyword evidence="10" id="KW-0472">Membrane</keyword>
<dbReference type="GO" id="GO:0005975">
    <property type="term" value="P:carbohydrate metabolic process"/>
    <property type="evidence" value="ECO:0007669"/>
    <property type="project" value="InterPro"/>
</dbReference>
<evidence type="ECO:0000256" key="9">
    <source>
        <dbReference type="SAM" id="MobiDB-lite"/>
    </source>
</evidence>
<name>A0A841ZAI8_9LIST</name>
<evidence type="ECO:0000313" key="15">
    <source>
        <dbReference type="Proteomes" id="UP000564536"/>
    </source>
</evidence>
<dbReference type="SUPFAM" id="SSF54556">
    <property type="entry name" value="Chitinase insertion domain"/>
    <property type="match status" value="1"/>
</dbReference>
<dbReference type="PANTHER" id="PTHR11177:SF317">
    <property type="entry name" value="CHITINASE 12-RELATED"/>
    <property type="match status" value="1"/>
</dbReference>
<gene>
    <name evidence="14" type="ORF">HB943_12865</name>
</gene>
<dbReference type="InterPro" id="IPR001223">
    <property type="entry name" value="Glyco_hydro18_cat"/>
</dbReference>
<dbReference type="Pfam" id="PF00041">
    <property type="entry name" value="fn3"/>
    <property type="match status" value="1"/>
</dbReference>
<keyword evidence="6" id="KW-0732">Signal</keyword>
<evidence type="ECO:0000259" key="12">
    <source>
        <dbReference type="PROSITE" id="PS50853"/>
    </source>
</evidence>
<evidence type="ECO:0000256" key="3">
    <source>
        <dbReference type="ARBA" id="ARBA00012729"/>
    </source>
</evidence>
<dbReference type="AlphaFoldDB" id="A0A841ZAI8"/>
<sequence length="764" mass="82362">MKKRTKQIFGSLTAILLVLSIALSGILGIVNTPKVAAAEAKSPYRNVMYYGDWSITESEGKFYPKDIPADKLTHLNFAFMDFDSAGNLVFTDKDAAVSAAVGQKTAMGGILNALQDLRAANPNLKIGVSLGGWSKSGDFSEMAANDTARANFVQNVMKFVKYTNMDFVDVDWEYPNSPRDGDLLDNKEDEGTPNAGPADKANYVTLLQDLRTALDAQGETLDRTYELSVALPASQWTMSQGIDIEKVFEIIDFGNMMTYDMHGAWDSVTGHQTALYDNPNDPYANYGLSVDGVTKYLQSKGVPSEKIVIGAAFYTRGWNTVAEGTNTSLPGLFQAVERTNKNADGSTSNGANNEKPLVAGDGGTVGGIWSYRSIDTLKAVTPGLTEYWDDIAKAPYLYSKETGAFFTYDNVKSVTAKANYVKENNLGGVISWMQSQDKPTTSTKRDELTTAIKNGMFGAGNLAGNALPYQDLAVEMTVTPYTNDGTGYEITITNKEVANETSDVLKPIETAAETIKLPRLYIPIRDGEKLIAADDKAGVVKAANGYTVVDLASSDARLISQGESYTFRLKSNIAPTDLKTVTLAQRMTASGQELGQQLVYEGAEVPPKVEDIAAPSVPSNLRVAKVTSEEVVLNWDASKDNVAVAGYKVYRDGKEIATVTNPTYTDKQVKQGQSYSYTVKAFDAAGNVSKDSNKVTVKILVNKAPDKAPDKVENVSPVAEPSPNAPAKVEPNSSLPQTGDDFPLGLVLLGGLLAGTTAFYLRKK</sequence>
<evidence type="ECO:0000313" key="14">
    <source>
        <dbReference type="EMBL" id="MBC1501497.1"/>
    </source>
</evidence>
<dbReference type="GO" id="GO:0008843">
    <property type="term" value="F:endochitinase activity"/>
    <property type="evidence" value="ECO:0007669"/>
    <property type="project" value="UniProtKB-EC"/>
</dbReference>
<dbReference type="InterPro" id="IPR029070">
    <property type="entry name" value="Chitinase_insertion_sf"/>
</dbReference>
<dbReference type="CDD" id="cd00063">
    <property type="entry name" value="FN3"/>
    <property type="match status" value="1"/>
</dbReference>
<dbReference type="SMART" id="SM00636">
    <property type="entry name" value="Glyco_18"/>
    <property type="match status" value="1"/>
</dbReference>
<dbReference type="SUPFAM" id="SSF51445">
    <property type="entry name" value="(Trans)glycosidases"/>
    <property type="match status" value="1"/>
</dbReference>
<dbReference type="InterPro" id="IPR011583">
    <property type="entry name" value="Chitinase_II/V-like_cat"/>
</dbReference>
<dbReference type="PROSITE" id="PS51910">
    <property type="entry name" value="GH18_2"/>
    <property type="match status" value="1"/>
</dbReference>
<evidence type="ECO:0000256" key="10">
    <source>
        <dbReference type="SAM" id="Phobius"/>
    </source>
</evidence>
<dbReference type="CDD" id="cd06548">
    <property type="entry name" value="GH18_chitinase"/>
    <property type="match status" value="1"/>
</dbReference>
<dbReference type="InterPro" id="IPR050314">
    <property type="entry name" value="Glycosyl_Hydrlase_18"/>
</dbReference>
<dbReference type="PROSITE" id="PS50847">
    <property type="entry name" value="GRAM_POS_ANCHORING"/>
    <property type="match status" value="1"/>
</dbReference>
<feature type="region of interest" description="Disordered" evidence="9">
    <location>
        <begin position="708"/>
        <end position="736"/>
    </location>
</feature>
<evidence type="ECO:0000256" key="4">
    <source>
        <dbReference type="ARBA" id="ARBA00022512"/>
    </source>
</evidence>
<evidence type="ECO:0000256" key="1">
    <source>
        <dbReference type="ARBA" id="ARBA00000822"/>
    </source>
</evidence>
<dbReference type="Pfam" id="PF00704">
    <property type="entry name" value="Glyco_hydro_18"/>
    <property type="match status" value="1"/>
</dbReference>
<evidence type="ECO:0000259" key="11">
    <source>
        <dbReference type="PROSITE" id="PS50847"/>
    </source>
</evidence>
<keyword evidence="7" id="KW-0146">Chitin degradation</keyword>
<keyword evidence="10" id="KW-0812">Transmembrane</keyword>
<dbReference type="PROSITE" id="PS50853">
    <property type="entry name" value="FN3"/>
    <property type="match status" value="1"/>
</dbReference>
<feature type="region of interest" description="Disordered" evidence="9">
    <location>
        <begin position="179"/>
        <end position="199"/>
    </location>
</feature>
<feature type="domain" description="Fibronectin type-III" evidence="12">
    <location>
        <begin position="617"/>
        <end position="702"/>
    </location>
</feature>
<evidence type="ECO:0000256" key="6">
    <source>
        <dbReference type="ARBA" id="ARBA00022729"/>
    </source>
</evidence>
<proteinExistence type="predicted"/>
<dbReference type="NCBIfam" id="TIGR01167">
    <property type="entry name" value="LPXTG_anchor"/>
    <property type="match status" value="1"/>
</dbReference>
<accession>A0A841ZAI8</accession>
<feature type="transmembrane region" description="Helical" evidence="10">
    <location>
        <begin position="742"/>
        <end position="761"/>
    </location>
</feature>
<dbReference type="Gene3D" id="2.60.40.10">
    <property type="entry name" value="Immunoglobulins"/>
    <property type="match status" value="1"/>
</dbReference>
<dbReference type="InterPro" id="IPR019931">
    <property type="entry name" value="LPXTG_anchor"/>
</dbReference>
<dbReference type="Gene3D" id="3.10.50.10">
    <property type="match status" value="1"/>
</dbReference>
<evidence type="ECO:0000256" key="8">
    <source>
        <dbReference type="ARBA" id="ARBA00023088"/>
    </source>
</evidence>
<dbReference type="InterPro" id="IPR036116">
    <property type="entry name" value="FN3_sf"/>
</dbReference>
<keyword evidence="7" id="KW-0624">Polysaccharide degradation</keyword>
<dbReference type="InterPro" id="IPR013783">
    <property type="entry name" value="Ig-like_fold"/>
</dbReference>
<feature type="compositionally biased region" description="Basic and acidic residues" evidence="9">
    <location>
        <begin position="179"/>
        <end position="190"/>
    </location>
</feature>
<keyword evidence="8" id="KW-0572">Peptidoglycan-anchor</keyword>
<dbReference type="SMART" id="SM00060">
    <property type="entry name" value="FN3"/>
    <property type="match status" value="1"/>
</dbReference>
<protein>
    <recommendedName>
        <fullName evidence="3">chitinase</fullName>
        <ecNumber evidence="3">3.2.1.14</ecNumber>
    </recommendedName>
</protein>
<evidence type="ECO:0000256" key="2">
    <source>
        <dbReference type="ARBA" id="ARBA00004168"/>
    </source>
</evidence>
<comment type="subcellular location">
    <subcellularLocation>
        <location evidence="2">Secreted</location>
        <location evidence="2">Cell wall</location>
        <topology evidence="2">Peptidoglycan-anchor</topology>
    </subcellularLocation>
</comment>
<dbReference type="CDD" id="cd20174">
    <property type="entry name" value="GH18_LinChi78-like_UFR"/>
    <property type="match status" value="1"/>
</dbReference>
<dbReference type="EC" id="3.2.1.14" evidence="3"/>
<evidence type="ECO:0000259" key="13">
    <source>
        <dbReference type="PROSITE" id="PS51910"/>
    </source>
</evidence>
<keyword evidence="5" id="KW-0964">Secreted</keyword>
<dbReference type="Gene3D" id="3.20.20.80">
    <property type="entry name" value="Glycosidases"/>
    <property type="match status" value="1"/>
</dbReference>
<reference evidence="14 15" key="1">
    <citation type="submission" date="2020-03" db="EMBL/GenBank/DDBJ databases">
        <title>Soil Listeria distribution.</title>
        <authorList>
            <person name="Liao J."/>
            <person name="Wiedmann M."/>
        </authorList>
    </citation>
    <scope>NUCLEOTIDE SEQUENCE [LARGE SCALE GENOMIC DNA]</scope>
    <source>
        <strain evidence="14 15">FSL L7-1523</strain>
    </source>
</reference>
<dbReference type="GO" id="GO:0006032">
    <property type="term" value="P:chitin catabolic process"/>
    <property type="evidence" value="ECO:0007669"/>
    <property type="project" value="UniProtKB-KW"/>
</dbReference>
<organism evidence="14 15">
    <name type="scientific">Listeria weihenstephanensis</name>
    <dbReference type="NCBI Taxonomy" id="1006155"/>
    <lineage>
        <taxon>Bacteria</taxon>
        <taxon>Bacillati</taxon>
        <taxon>Bacillota</taxon>
        <taxon>Bacilli</taxon>
        <taxon>Bacillales</taxon>
        <taxon>Listeriaceae</taxon>
        <taxon>Listeria</taxon>
    </lineage>
</organism>
<keyword evidence="10" id="KW-1133">Transmembrane helix</keyword>
<evidence type="ECO:0000256" key="7">
    <source>
        <dbReference type="ARBA" id="ARBA00023024"/>
    </source>
</evidence>
<dbReference type="GO" id="GO:0008061">
    <property type="term" value="F:chitin binding"/>
    <property type="evidence" value="ECO:0007669"/>
    <property type="project" value="InterPro"/>
</dbReference>
<feature type="domain" description="Gram-positive cocci surface proteins LPxTG" evidence="11">
    <location>
        <begin position="735"/>
        <end position="764"/>
    </location>
</feature>
<evidence type="ECO:0000256" key="5">
    <source>
        <dbReference type="ARBA" id="ARBA00022525"/>
    </source>
</evidence>
<dbReference type="EMBL" id="JAARRL010000023">
    <property type="protein sequence ID" value="MBC1501497.1"/>
    <property type="molecule type" value="Genomic_DNA"/>
</dbReference>
<comment type="caution">
    <text evidence="14">The sequence shown here is derived from an EMBL/GenBank/DDBJ whole genome shotgun (WGS) entry which is preliminary data.</text>
</comment>